<dbReference type="Gene3D" id="1.10.287.130">
    <property type="match status" value="1"/>
</dbReference>
<keyword evidence="6" id="KW-0902">Two-component regulatory system</keyword>
<dbReference type="SUPFAM" id="SSF47384">
    <property type="entry name" value="Homodimeric domain of signal transducing histidine kinase"/>
    <property type="match status" value="1"/>
</dbReference>
<dbReference type="Gene3D" id="2.60.40.2380">
    <property type="match status" value="1"/>
</dbReference>
<evidence type="ECO:0000256" key="4">
    <source>
        <dbReference type="ARBA" id="ARBA00022679"/>
    </source>
</evidence>
<dbReference type="Pfam" id="PF07695">
    <property type="entry name" value="7TMR-DISM_7TM"/>
    <property type="match status" value="1"/>
</dbReference>
<feature type="transmembrane region" description="Helical" evidence="7">
    <location>
        <begin position="344"/>
        <end position="363"/>
    </location>
</feature>
<dbReference type="EMBL" id="JAEMNX010000005">
    <property type="protein sequence ID" value="MBJ7537324.1"/>
    <property type="molecule type" value="Genomic_DNA"/>
</dbReference>
<dbReference type="Pfam" id="PF07696">
    <property type="entry name" value="7TMR-DISMED2"/>
    <property type="match status" value="1"/>
</dbReference>
<name>A0A934MVR1_9GAMM</name>
<dbReference type="InterPro" id="IPR036097">
    <property type="entry name" value="HisK_dim/P_sf"/>
</dbReference>
<keyword evidence="5 10" id="KW-0418">Kinase</keyword>
<dbReference type="PANTHER" id="PTHR45453">
    <property type="entry name" value="PHOSPHATE REGULON SENSOR PROTEIN PHOR"/>
    <property type="match status" value="1"/>
</dbReference>
<dbReference type="GO" id="GO:0000155">
    <property type="term" value="F:phosphorelay sensor kinase activity"/>
    <property type="evidence" value="ECO:0007669"/>
    <property type="project" value="InterPro"/>
</dbReference>
<dbReference type="AlphaFoldDB" id="A0A934MVR1"/>
<feature type="transmembrane region" description="Helical" evidence="7">
    <location>
        <begin position="192"/>
        <end position="213"/>
    </location>
</feature>
<dbReference type="PROSITE" id="PS50109">
    <property type="entry name" value="HIS_KIN"/>
    <property type="match status" value="1"/>
</dbReference>
<feature type="transmembrane region" description="Helical" evidence="7">
    <location>
        <begin position="220"/>
        <end position="247"/>
    </location>
</feature>
<dbReference type="CDD" id="cd00082">
    <property type="entry name" value="HisKA"/>
    <property type="match status" value="1"/>
</dbReference>
<dbReference type="PROSITE" id="PS51257">
    <property type="entry name" value="PROKAR_LIPOPROTEIN"/>
    <property type="match status" value="1"/>
</dbReference>
<dbReference type="SUPFAM" id="SSF55874">
    <property type="entry name" value="ATPase domain of HSP90 chaperone/DNA topoisomerase II/histidine kinase"/>
    <property type="match status" value="1"/>
</dbReference>
<evidence type="ECO:0000256" key="2">
    <source>
        <dbReference type="ARBA" id="ARBA00012438"/>
    </source>
</evidence>
<evidence type="ECO:0000256" key="1">
    <source>
        <dbReference type="ARBA" id="ARBA00000085"/>
    </source>
</evidence>
<dbReference type="SMART" id="SM00388">
    <property type="entry name" value="HisKA"/>
    <property type="match status" value="1"/>
</dbReference>
<accession>A0A934MVR1</accession>
<feature type="signal peptide" evidence="8">
    <location>
        <begin position="1"/>
        <end position="19"/>
    </location>
</feature>
<feature type="domain" description="Histidine kinase" evidence="9">
    <location>
        <begin position="433"/>
        <end position="653"/>
    </location>
</feature>
<dbReference type="InterPro" id="IPR036890">
    <property type="entry name" value="HATPase_C_sf"/>
</dbReference>
<dbReference type="SMART" id="SM00387">
    <property type="entry name" value="HATPase_c"/>
    <property type="match status" value="1"/>
</dbReference>
<feature type="transmembrane region" description="Helical" evidence="7">
    <location>
        <begin position="289"/>
        <end position="309"/>
    </location>
</feature>
<dbReference type="InterPro" id="IPR011623">
    <property type="entry name" value="7TMR_DISM_rcpt_extracell_dom1"/>
</dbReference>
<dbReference type="GO" id="GO:0016036">
    <property type="term" value="P:cellular response to phosphate starvation"/>
    <property type="evidence" value="ECO:0007669"/>
    <property type="project" value="TreeGrafter"/>
</dbReference>
<protein>
    <recommendedName>
        <fullName evidence="2">histidine kinase</fullName>
        <ecNumber evidence="2">2.7.13.3</ecNumber>
    </recommendedName>
</protein>
<keyword evidence="7" id="KW-1133">Transmembrane helix</keyword>
<keyword evidence="11" id="KW-1185">Reference proteome</keyword>
<evidence type="ECO:0000259" key="9">
    <source>
        <dbReference type="PROSITE" id="PS50109"/>
    </source>
</evidence>
<gene>
    <name evidence="10" type="ORF">I8J31_06475</name>
</gene>
<dbReference type="InterPro" id="IPR003594">
    <property type="entry name" value="HATPase_dom"/>
</dbReference>
<evidence type="ECO:0000256" key="8">
    <source>
        <dbReference type="SAM" id="SignalP"/>
    </source>
</evidence>
<dbReference type="InterPro" id="IPR011622">
    <property type="entry name" value="7TMR_DISM_rcpt_extracell_dom2"/>
</dbReference>
<evidence type="ECO:0000256" key="6">
    <source>
        <dbReference type="ARBA" id="ARBA00023012"/>
    </source>
</evidence>
<dbReference type="Proteomes" id="UP000628710">
    <property type="component" value="Unassembled WGS sequence"/>
</dbReference>
<evidence type="ECO:0000313" key="11">
    <source>
        <dbReference type="Proteomes" id="UP000628710"/>
    </source>
</evidence>
<dbReference type="EC" id="2.7.13.3" evidence="2"/>
<sequence>MRTFFTFIYSLFFSCLIQAQEVITLTDDSEILYLSSGIDIAIDPTGLLTIDDITASDVVFKNTPFPFNGGYTRDTHWFRFTVQKSAPKSDSKNTKNISSFLLAAGPTYIDKLTLYSPSTKNESSYTVQVAGDTIAANQHPLGLIYGPYTFSITLTDNEPQTLYLKMQGNDDSTLQLILSSRDQLAKINNLDMLLSGFILGALTLISINAFIMWRWLKQPIYLPIIGYAIVIIIHKVMLSGIIARYLLPDSPNIMNLVDPLSISFHSLCSITFFIMYYDSKHSFPRLHYFFLSFLIFTIVTIFSIPLGYYLYFAPYLFLFALMLLPSLLFVSWKVAQTGSVGSQSVFIGTTIYVAILSIAILSALGAIPFYPMIMNAPAIASLVFLFSMQQGMHRQVNQFEAEKLVAEIAASKANKKANEEIQRRHEQSTFMTMVAHEIHTPLAVIDSAIQTIEMSSPTLSPFISERHNRIQNSVSRLSQLLENTLDAESHDSRPLQPKIESINTEPFILNCLQESLPKTRPYTLNISPDCTINADPNLFKHIISNLLVNAKKYSPNDSTIHISIHEQEKNAQIGTLFSIQNNHYSNVPIDPSRWLNKYFRQTETPNINGFGLGLYLVHKIIDAHQGDINIDIKPTPSVSNWLVTVNVWLPIDTTQVEGL</sequence>
<reference evidence="10" key="1">
    <citation type="submission" date="2020-12" db="EMBL/GenBank/DDBJ databases">
        <title>Marinomonas arctica sp. nov., a psychrotolerant bacterium isolated from the Arctic.</title>
        <authorList>
            <person name="Zhang Y."/>
        </authorList>
    </citation>
    <scope>NUCLEOTIDE SEQUENCE</scope>
    <source>
        <strain evidence="10">C1424</strain>
    </source>
</reference>
<organism evidence="10 11">
    <name type="scientific">Marinomonas transparens</name>
    <dbReference type="NCBI Taxonomy" id="2795388"/>
    <lineage>
        <taxon>Bacteria</taxon>
        <taxon>Pseudomonadati</taxon>
        <taxon>Pseudomonadota</taxon>
        <taxon>Gammaproteobacteria</taxon>
        <taxon>Oceanospirillales</taxon>
        <taxon>Oceanospirillaceae</taxon>
        <taxon>Marinomonas</taxon>
    </lineage>
</organism>
<dbReference type="InterPro" id="IPR050351">
    <property type="entry name" value="BphY/WalK/GraS-like"/>
</dbReference>
<comment type="catalytic activity">
    <reaction evidence="1">
        <text>ATP + protein L-histidine = ADP + protein N-phospho-L-histidine.</text>
        <dbReference type="EC" id="2.7.13.3"/>
    </reaction>
</comment>
<dbReference type="GO" id="GO:0005886">
    <property type="term" value="C:plasma membrane"/>
    <property type="evidence" value="ECO:0007669"/>
    <property type="project" value="TreeGrafter"/>
</dbReference>
<keyword evidence="7" id="KW-0812">Transmembrane</keyword>
<evidence type="ECO:0000256" key="7">
    <source>
        <dbReference type="SAM" id="Phobius"/>
    </source>
</evidence>
<dbReference type="GO" id="GO:0004721">
    <property type="term" value="F:phosphoprotein phosphatase activity"/>
    <property type="evidence" value="ECO:0007669"/>
    <property type="project" value="TreeGrafter"/>
</dbReference>
<keyword evidence="8" id="KW-0732">Signal</keyword>
<dbReference type="RefSeq" id="WP_199467470.1">
    <property type="nucleotide sequence ID" value="NZ_JAEMNX010000005.1"/>
</dbReference>
<comment type="caution">
    <text evidence="10">The sequence shown here is derived from an EMBL/GenBank/DDBJ whole genome shotgun (WGS) entry which is preliminary data.</text>
</comment>
<dbReference type="Gene3D" id="3.30.565.10">
    <property type="entry name" value="Histidine kinase-like ATPase, C-terminal domain"/>
    <property type="match status" value="1"/>
</dbReference>
<evidence type="ECO:0000313" key="10">
    <source>
        <dbReference type="EMBL" id="MBJ7537324.1"/>
    </source>
</evidence>
<feature type="transmembrane region" description="Helical" evidence="7">
    <location>
        <begin position="315"/>
        <end position="332"/>
    </location>
</feature>
<dbReference type="Pfam" id="PF02518">
    <property type="entry name" value="HATPase_c"/>
    <property type="match status" value="1"/>
</dbReference>
<dbReference type="PANTHER" id="PTHR45453:SF1">
    <property type="entry name" value="PHOSPHATE REGULON SENSOR PROTEIN PHOR"/>
    <property type="match status" value="1"/>
</dbReference>
<evidence type="ECO:0000256" key="3">
    <source>
        <dbReference type="ARBA" id="ARBA00022553"/>
    </source>
</evidence>
<dbReference type="InterPro" id="IPR005467">
    <property type="entry name" value="His_kinase_dom"/>
</dbReference>
<keyword evidence="7" id="KW-0472">Membrane</keyword>
<evidence type="ECO:0000256" key="5">
    <source>
        <dbReference type="ARBA" id="ARBA00022777"/>
    </source>
</evidence>
<keyword evidence="4" id="KW-0808">Transferase</keyword>
<feature type="chain" id="PRO_5037405317" description="histidine kinase" evidence="8">
    <location>
        <begin position="20"/>
        <end position="659"/>
    </location>
</feature>
<keyword evidence="3" id="KW-0597">Phosphoprotein</keyword>
<proteinExistence type="predicted"/>
<feature type="transmembrane region" description="Helical" evidence="7">
    <location>
        <begin position="259"/>
        <end position="277"/>
    </location>
</feature>
<dbReference type="Pfam" id="PF00512">
    <property type="entry name" value="HisKA"/>
    <property type="match status" value="1"/>
</dbReference>
<dbReference type="InterPro" id="IPR003661">
    <property type="entry name" value="HisK_dim/P_dom"/>
</dbReference>